<keyword evidence="3" id="KW-1185">Reference proteome</keyword>
<evidence type="ECO:0000313" key="2">
    <source>
        <dbReference type="EMBL" id="KAK2195667.1"/>
    </source>
</evidence>
<comment type="caution">
    <text evidence="2">The sequence shown here is derived from an EMBL/GenBank/DDBJ whole genome shotgun (WGS) entry which is preliminary data.</text>
</comment>
<evidence type="ECO:0000313" key="3">
    <source>
        <dbReference type="Proteomes" id="UP001214638"/>
    </source>
</evidence>
<keyword evidence="1" id="KW-0472">Membrane</keyword>
<reference evidence="2" key="1">
    <citation type="journal article" date="2023" name="Nat. Microbiol.">
        <title>Babesia duncani multi-omics identifies virulence factors and drug targets.</title>
        <authorList>
            <person name="Singh P."/>
            <person name="Lonardi S."/>
            <person name="Liang Q."/>
            <person name="Vydyam P."/>
            <person name="Khabirova E."/>
            <person name="Fang T."/>
            <person name="Gihaz S."/>
            <person name="Thekkiniath J."/>
            <person name="Munshi M."/>
            <person name="Abel S."/>
            <person name="Ciampossin L."/>
            <person name="Batugedara G."/>
            <person name="Gupta M."/>
            <person name="Lu X.M."/>
            <person name="Lenz T."/>
            <person name="Chakravarty S."/>
            <person name="Cornillot E."/>
            <person name="Hu Y."/>
            <person name="Ma W."/>
            <person name="Gonzalez L.M."/>
            <person name="Sanchez S."/>
            <person name="Estrada K."/>
            <person name="Sanchez-Flores A."/>
            <person name="Montero E."/>
            <person name="Harb O.S."/>
            <person name="Le Roch K.G."/>
            <person name="Mamoun C.B."/>
        </authorList>
    </citation>
    <scope>NUCLEOTIDE SEQUENCE</scope>
    <source>
        <strain evidence="2">WA1</strain>
    </source>
</reference>
<protein>
    <submittedName>
        <fullName evidence="2">Uncharacterized protein</fullName>
    </submittedName>
</protein>
<dbReference type="RefSeq" id="XP_067802510.1">
    <property type="nucleotide sequence ID" value="XM_067947288.1"/>
</dbReference>
<evidence type="ECO:0000256" key="1">
    <source>
        <dbReference type="SAM" id="Phobius"/>
    </source>
</evidence>
<organism evidence="2 3">
    <name type="scientific">Babesia duncani</name>
    <dbReference type="NCBI Taxonomy" id="323732"/>
    <lineage>
        <taxon>Eukaryota</taxon>
        <taxon>Sar</taxon>
        <taxon>Alveolata</taxon>
        <taxon>Apicomplexa</taxon>
        <taxon>Aconoidasida</taxon>
        <taxon>Piroplasmida</taxon>
        <taxon>Babesiidae</taxon>
        <taxon>Babesia</taxon>
    </lineage>
</organism>
<gene>
    <name evidence="2" type="ORF">BdWA1_002260</name>
</gene>
<keyword evidence="1" id="KW-1133">Transmembrane helix</keyword>
<dbReference type="GeneID" id="94336558"/>
<name>A0AAD9PIX2_9APIC</name>
<sequence length="75" mass="8894">MYFKPYYNIVFKGIFISVHQDLLSASIFMIFILGYLYLYTLLGIHQYRYSIIHDLPWIRSSQITIVLSDPSRKDG</sequence>
<proteinExistence type="predicted"/>
<dbReference type="EMBL" id="JALLKP010000003">
    <property type="protein sequence ID" value="KAK2195667.1"/>
    <property type="molecule type" value="Genomic_DNA"/>
</dbReference>
<accession>A0AAD9PIX2</accession>
<feature type="transmembrane region" description="Helical" evidence="1">
    <location>
        <begin position="22"/>
        <end position="42"/>
    </location>
</feature>
<keyword evidence="1" id="KW-0812">Transmembrane</keyword>
<dbReference type="AlphaFoldDB" id="A0AAD9PIX2"/>
<dbReference type="KEGG" id="bdw:94336558"/>
<dbReference type="Proteomes" id="UP001214638">
    <property type="component" value="Unassembled WGS sequence"/>
</dbReference>